<comment type="caution">
    <text evidence="1">The sequence shown here is derived from an EMBL/GenBank/DDBJ whole genome shotgun (WGS) entry which is preliminary data.</text>
</comment>
<protein>
    <submittedName>
        <fullName evidence="1">Uncharacterized protein</fullName>
    </submittedName>
</protein>
<evidence type="ECO:0000313" key="1">
    <source>
        <dbReference type="EMBL" id="KKL08619.1"/>
    </source>
</evidence>
<proteinExistence type="predicted"/>
<gene>
    <name evidence="1" type="ORF">LCGC14_2574070</name>
</gene>
<dbReference type="AlphaFoldDB" id="A0A0F9AGE4"/>
<accession>A0A0F9AGE4</accession>
<name>A0A0F9AGE4_9ZZZZ</name>
<reference evidence="1" key="1">
    <citation type="journal article" date="2015" name="Nature">
        <title>Complex archaea that bridge the gap between prokaryotes and eukaryotes.</title>
        <authorList>
            <person name="Spang A."/>
            <person name="Saw J.H."/>
            <person name="Jorgensen S.L."/>
            <person name="Zaremba-Niedzwiedzka K."/>
            <person name="Martijn J."/>
            <person name="Lind A.E."/>
            <person name="van Eijk R."/>
            <person name="Schleper C."/>
            <person name="Guy L."/>
            <person name="Ettema T.J."/>
        </authorList>
    </citation>
    <scope>NUCLEOTIDE SEQUENCE</scope>
</reference>
<dbReference type="EMBL" id="LAZR01042810">
    <property type="protein sequence ID" value="KKL08619.1"/>
    <property type="molecule type" value="Genomic_DNA"/>
</dbReference>
<organism evidence="1">
    <name type="scientific">marine sediment metagenome</name>
    <dbReference type="NCBI Taxonomy" id="412755"/>
    <lineage>
        <taxon>unclassified sequences</taxon>
        <taxon>metagenomes</taxon>
        <taxon>ecological metagenomes</taxon>
    </lineage>
</organism>
<sequence>MSDQAEIRQYILFALDRLPAENAHHKFELMCKDLAKGNIIENIILATGPVAGVGDHGRDVSIIEISRPIITCFCF</sequence>